<gene>
    <name evidence="8 12" type="primary">greA</name>
    <name evidence="12" type="ORF">NCTC10183_00141</name>
</gene>
<name>A0A449A2E9_9BACT</name>
<keyword evidence="5 8" id="KW-0804">Transcription</keyword>
<evidence type="ECO:0000256" key="2">
    <source>
        <dbReference type="ARBA" id="ARBA00013729"/>
    </source>
</evidence>
<evidence type="ECO:0000313" key="13">
    <source>
        <dbReference type="Proteomes" id="UP000290568"/>
    </source>
</evidence>
<dbReference type="GO" id="GO:0003746">
    <property type="term" value="F:translation elongation factor activity"/>
    <property type="evidence" value="ECO:0007669"/>
    <property type="project" value="UniProtKB-KW"/>
</dbReference>
<dbReference type="PANTHER" id="PTHR30437">
    <property type="entry name" value="TRANSCRIPTION ELONGATION FACTOR GREA"/>
    <property type="match status" value="1"/>
</dbReference>
<dbReference type="InterPro" id="IPR028624">
    <property type="entry name" value="Tscrpt_elong_fac_GreA/B"/>
</dbReference>
<feature type="domain" description="Transcription elongation factor GreA/GreB C-terminal" evidence="10">
    <location>
        <begin position="86"/>
        <end position="154"/>
    </location>
</feature>
<accession>A0A449A2E9</accession>
<dbReference type="Gene3D" id="1.10.287.180">
    <property type="entry name" value="Transcription elongation factor, GreA/GreB, N-terminal domain"/>
    <property type="match status" value="1"/>
</dbReference>
<evidence type="ECO:0000256" key="5">
    <source>
        <dbReference type="ARBA" id="ARBA00023163"/>
    </source>
</evidence>
<dbReference type="AlphaFoldDB" id="A0A449A2E9"/>
<dbReference type="GO" id="GO:0006354">
    <property type="term" value="P:DNA-templated transcription elongation"/>
    <property type="evidence" value="ECO:0007669"/>
    <property type="project" value="TreeGrafter"/>
</dbReference>
<evidence type="ECO:0000256" key="8">
    <source>
        <dbReference type="HAMAP-Rule" id="MF_00105"/>
    </source>
</evidence>
<dbReference type="Pfam" id="PF03449">
    <property type="entry name" value="GreA_GreB_N"/>
    <property type="match status" value="1"/>
</dbReference>
<dbReference type="InterPro" id="IPR006359">
    <property type="entry name" value="Tscrpt_elong_fac_GreA"/>
</dbReference>
<evidence type="ECO:0000256" key="7">
    <source>
        <dbReference type="ARBA" id="ARBA00030776"/>
    </source>
</evidence>
<dbReference type="Gene3D" id="3.10.50.30">
    <property type="entry name" value="Transcription elongation factor, GreA/GreB, C-terminal domain"/>
    <property type="match status" value="1"/>
</dbReference>
<evidence type="ECO:0000256" key="6">
    <source>
        <dbReference type="ARBA" id="ARBA00024916"/>
    </source>
</evidence>
<keyword evidence="3 8" id="KW-0805">Transcription regulation</keyword>
<evidence type="ECO:0000259" key="11">
    <source>
        <dbReference type="Pfam" id="PF03449"/>
    </source>
</evidence>
<dbReference type="SUPFAM" id="SSF46557">
    <property type="entry name" value="GreA transcript cleavage protein, N-terminal domain"/>
    <property type="match status" value="1"/>
</dbReference>
<protein>
    <recommendedName>
        <fullName evidence="2 8">Transcription elongation factor GreA</fullName>
    </recommendedName>
    <alternativeName>
        <fullName evidence="7 8">Transcript cleavage factor GreA</fullName>
    </alternativeName>
</protein>
<dbReference type="SUPFAM" id="SSF54534">
    <property type="entry name" value="FKBP-like"/>
    <property type="match status" value="1"/>
</dbReference>
<evidence type="ECO:0000256" key="1">
    <source>
        <dbReference type="ARBA" id="ARBA00008213"/>
    </source>
</evidence>
<evidence type="ECO:0000259" key="10">
    <source>
        <dbReference type="Pfam" id="PF01272"/>
    </source>
</evidence>
<keyword evidence="12" id="KW-0251">Elongation factor</keyword>
<dbReference type="Proteomes" id="UP000290568">
    <property type="component" value="Chromosome"/>
</dbReference>
<organism evidence="12 13">
    <name type="scientific">Mycoplasmopsis gallinacea</name>
    <dbReference type="NCBI Taxonomy" id="29556"/>
    <lineage>
        <taxon>Bacteria</taxon>
        <taxon>Bacillati</taxon>
        <taxon>Mycoplasmatota</taxon>
        <taxon>Mycoplasmoidales</taxon>
        <taxon>Metamycoplasmataceae</taxon>
        <taxon>Mycoplasmopsis</taxon>
    </lineage>
</organism>
<evidence type="ECO:0000313" key="12">
    <source>
        <dbReference type="EMBL" id="VEU58383.1"/>
    </source>
</evidence>
<keyword evidence="13" id="KW-1185">Reference proteome</keyword>
<dbReference type="PIRSF" id="PIRSF006092">
    <property type="entry name" value="GreA_GreB"/>
    <property type="match status" value="1"/>
</dbReference>
<dbReference type="HAMAP" id="MF_00105">
    <property type="entry name" value="GreA_GreB"/>
    <property type="match status" value="1"/>
</dbReference>
<dbReference type="GO" id="GO:0003677">
    <property type="term" value="F:DNA binding"/>
    <property type="evidence" value="ECO:0007669"/>
    <property type="project" value="UniProtKB-UniRule"/>
</dbReference>
<reference evidence="12 13" key="1">
    <citation type="submission" date="2019-01" db="EMBL/GenBank/DDBJ databases">
        <authorList>
            <consortium name="Pathogen Informatics"/>
        </authorList>
    </citation>
    <scope>NUCLEOTIDE SEQUENCE [LARGE SCALE GENOMIC DNA]</scope>
    <source>
        <strain evidence="12 13">NCTC10183</strain>
    </source>
</reference>
<sequence length="160" mass="17763">MENVEKIYLSQETLKKYKDEYEHLINVERPEVQAALKEARAQGDLSENAEYDAARERQGIVEGRISELEKIIDNAVIIENAESAYVGIGCEVTFTIVEGEDSGQSKTVIIMGSHDSNPFEGKISNVSPLASAMMGHQVGDVLEVEAPIKYTIRIDSFKQN</sequence>
<evidence type="ECO:0000256" key="3">
    <source>
        <dbReference type="ARBA" id="ARBA00023015"/>
    </source>
</evidence>
<dbReference type="Pfam" id="PF01272">
    <property type="entry name" value="GreA_GreB"/>
    <property type="match status" value="1"/>
</dbReference>
<dbReference type="OrthoDB" id="9808774at2"/>
<dbReference type="InterPro" id="IPR023459">
    <property type="entry name" value="Tscrpt_elong_fac_GreA/B_fam"/>
</dbReference>
<dbReference type="NCBIfam" id="NF001263">
    <property type="entry name" value="PRK00226.1-4"/>
    <property type="match status" value="1"/>
</dbReference>
<dbReference type="GO" id="GO:0070063">
    <property type="term" value="F:RNA polymerase binding"/>
    <property type="evidence" value="ECO:0007669"/>
    <property type="project" value="InterPro"/>
</dbReference>
<dbReference type="InterPro" id="IPR036805">
    <property type="entry name" value="Tscrpt_elong_fac_GreA/B_N_sf"/>
</dbReference>
<dbReference type="InterPro" id="IPR036953">
    <property type="entry name" value="GreA/GreB_C_sf"/>
</dbReference>
<comment type="function">
    <text evidence="6 8 9">Necessary for efficient RNA polymerase transcription elongation past template-encoded arresting sites. The arresting sites in DNA have the property of trapping a certain fraction of elongating RNA polymerases that pass through, resulting in locked ternary complexes. Cleavage of the nascent transcript by cleavage factors such as GreA or GreB allows the resumption of elongation from the new 3'terminus. GreA releases sequences of 2 to 3 nucleotides.</text>
</comment>
<keyword evidence="4 8" id="KW-0238">DNA-binding</keyword>
<dbReference type="InterPro" id="IPR001437">
    <property type="entry name" value="Tscrpt_elong_fac_GreA/B_C"/>
</dbReference>
<proteinExistence type="inferred from homology"/>
<comment type="similarity">
    <text evidence="1 8 9">Belongs to the GreA/GreB family.</text>
</comment>
<dbReference type="PANTHER" id="PTHR30437:SF4">
    <property type="entry name" value="TRANSCRIPTION ELONGATION FACTOR GREA"/>
    <property type="match status" value="1"/>
</dbReference>
<dbReference type="EMBL" id="LR214950">
    <property type="protein sequence ID" value="VEU58383.1"/>
    <property type="molecule type" value="Genomic_DNA"/>
</dbReference>
<dbReference type="FunFam" id="1.10.287.180:FF:000001">
    <property type="entry name" value="Transcription elongation factor GreA"/>
    <property type="match status" value="1"/>
</dbReference>
<dbReference type="GO" id="GO:0032784">
    <property type="term" value="P:regulation of DNA-templated transcription elongation"/>
    <property type="evidence" value="ECO:0007669"/>
    <property type="project" value="UniProtKB-UniRule"/>
</dbReference>
<dbReference type="NCBIfam" id="TIGR01462">
    <property type="entry name" value="greA"/>
    <property type="match status" value="1"/>
</dbReference>
<dbReference type="RefSeq" id="WP_129620063.1">
    <property type="nucleotide sequence ID" value="NZ_LR214950.1"/>
</dbReference>
<keyword evidence="12" id="KW-0648">Protein biosynthesis</keyword>
<dbReference type="InterPro" id="IPR022691">
    <property type="entry name" value="Tscrpt_elong_fac_GreA/B_N"/>
</dbReference>
<evidence type="ECO:0000256" key="9">
    <source>
        <dbReference type="RuleBase" id="RU000556"/>
    </source>
</evidence>
<feature type="domain" description="Transcription elongation factor GreA/GreB N-terminal" evidence="11">
    <location>
        <begin position="7"/>
        <end position="77"/>
    </location>
</feature>
<evidence type="ECO:0000256" key="4">
    <source>
        <dbReference type="ARBA" id="ARBA00023125"/>
    </source>
</evidence>